<organism evidence="2 3">
    <name type="scientific">Dimargaris cristalligena</name>
    <dbReference type="NCBI Taxonomy" id="215637"/>
    <lineage>
        <taxon>Eukaryota</taxon>
        <taxon>Fungi</taxon>
        <taxon>Fungi incertae sedis</taxon>
        <taxon>Zoopagomycota</taxon>
        <taxon>Kickxellomycotina</taxon>
        <taxon>Dimargaritomycetes</taxon>
        <taxon>Dimargaritales</taxon>
        <taxon>Dimargaritaceae</taxon>
        <taxon>Dimargaris</taxon>
    </lineage>
</organism>
<reference evidence="3" key="1">
    <citation type="journal article" date="2018" name="Nat. Microbiol.">
        <title>Leveraging single-cell genomics to expand the fungal tree of life.</title>
        <authorList>
            <person name="Ahrendt S.R."/>
            <person name="Quandt C.A."/>
            <person name="Ciobanu D."/>
            <person name="Clum A."/>
            <person name="Salamov A."/>
            <person name="Andreopoulos B."/>
            <person name="Cheng J.F."/>
            <person name="Woyke T."/>
            <person name="Pelin A."/>
            <person name="Henrissat B."/>
            <person name="Reynolds N.K."/>
            <person name="Benny G.L."/>
            <person name="Smith M.E."/>
            <person name="James T.Y."/>
            <person name="Grigoriev I.V."/>
        </authorList>
    </citation>
    <scope>NUCLEOTIDE SEQUENCE [LARGE SCALE GENOMIC DNA]</scope>
    <source>
        <strain evidence="3">RSA 468</strain>
    </source>
</reference>
<evidence type="ECO:0000313" key="3">
    <source>
        <dbReference type="Proteomes" id="UP000268162"/>
    </source>
</evidence>
<evidence type="ECO:0000256" key="1">
    <source>
        <dbReference type="SAM" id="SignalP"/>
    </source>
</evidence>
<gene>
    <name evidence="2" type="ORF">BJ085DRAFT_33387</name>
</gene>
<keyword evidence="3" id="KW-1185">Reference proteome</keyword>
<feature type="signal peptide" evidence="1">
    <location>
        <begin position="1"/>
        <end position="21"/>
    </location>
</feature>
<proteinExistence type="predicted"/>
<dbReference type="Proteomes" id="UP000268162">
    <property type="component" value="Unassembled WGS sequence"/>
</dbReference>
<keyword evidence="1" id="KW-0732">Signal</keyword>
<sequence>MVKLAQLLLSVVLIGTVLVEALPHPQPGGKLYKAQVGVHFARAIIKHNSKRLANGVADKTVKAASTVAKVASSAKDSSKATTATGDYQFHCIYQCWKINSHPAYLCILVDL</sequence>
<evidence type="ECO:0000313" key="2">
    <source>
        <dbReference type="EMBL" id="RKP39834.1"/>
    </source>
</evidence>
<feature type="chain" id="PRO_5020244930" evidence="1">
    <location>
        <begin position="22"/>
        <end position="111"/>
    </location>
</feature>
<dbReference type="EMBL" id="ML002241">
    <property type="protein sequence ID" value="RKP39834.1"/>
    <property type="molecule type" value="Genomic_DNA"/>
</dbReference>
<dbReference type="AlphaFoldDB" id="A0A4Q0A1C3"/>
<accession>A0A4Q0A1C3</accession>
<protein>
    <submittedName>
        <fullName evidence="2">Uncharacterized protein</fullName>
    </submittedName>
</protein>
<name>A0A4Q0A1C3_9FUNG</name>